<evidence type="ECO:0000256" key="10">
    <source>
        <dbReference type="ARBA" id="ARBA00023014"/>
    </source>
</evidence>
<evidence type="ECO:0000313" key="15">
    <source>
        <dbReference type="EMBL" id="MBS7824142.1"/>
    </source>
</evidence>
<keyword evidence="7" id="KW-1278">Translocase</keyword>
<dbReference type="Gene3D" id="3.30.70.20">
    <property type="match status" value="1"/>
</dbReference>
<dbReference type="InterPro" id="IPR010207">
    <property type="entry name" value="Elect_transpt_cplx_RnfB/RsxB"/>
</dbReference>
<keyword evidence="5" id="KW-0479">Metal-binding</keyword>
<evidence type="ECO:0000256" key="6">
    <source>
        <dbReference type="ARBA" id="ARBA00022737"/>
    </source>
</evidence>
<dbReference type="PROSITE" id="PS51656">
    <property type="entry name" value="4FE4S"/>
    <property type="match status" value="1"/>
</dbReference>
<comment type="caution">
    <text evidence="15">The sequence shown here is derived from an EMBL/GenBank/DDBJ whole genome shotgun (WGS) entry which is preliminary data.</text>
</comment>
<dbReference type="GO" id="GO:0009055">
    <property type="term" value="F:electron transfer activity"/>
    <property type="evidence" value="ECO:0007669"/>
    <property type="project" value="InterPro"/>
</dbReference>
<feature type="domain" description="4Fe-4S" evidence="14">
    <location>
        <begin position="1"/>
        <end position="58"/>
    </location>
</feature>
<feature type="domain" description="4Fe-4S ferredoxin-type" evidence="13">
    <location>
        <begin position="74"/>
        <end position="103"/>
    </location>
</feature>
<protein>
    <submittedName>
        <fullName evidence="15">RnfABCDGE type electron transport complex subunit B</fullName>
    </submittedName>
</protein>
<evidence type="ECO:0000256" key="11">
    <source>
        <dbReference type="ARBA" id="ARBA00023136"/>
    </source>
</evidence>
<keyword evidence="10" id="KW-0411">Iron-sulfur</keyword>
<name>A0AB35BZ31_9GAMM</name>
<dbReference type="GO" id="GO:0051539">
    <property type="term" value="F:4 iron, 4 sulfur cluster binding"/>
    <property type="evidence" value="ECO:0007669"/>
    <property type="project" value="UniProtKB-KW"/>
</dbReference>
<dbReference type="PANTHER" id="PTHR42859">
    <property type="entry name" value="OXIDOREDUCTASE"/>
    <property type="match status" value="1"/>
</dbReference>
<proteinExistence type="predicted"/>
<sequence>MSLVQQIDQLLPQTQCEQCGFEGCLPYAQALSKGESDINRCPPGGEPVMRALAQLLDRPEKAIDPECGTPSPIHTVYIDETLCIGCTKCLQACPVDAIVGAKKKMHTIIASECTGCDLCIPPCPLDCIHIVPSQEENLPAIGLSPEQKIRAAKSRARHEARQARNANRTTITKTLPPQEKTLANRSSDADMLSLIAMAKAKTQAKHTKRD</sequence>
<dbReference type="PANTHER" id="PTHR42859:SF3">
    <property type="entry name" value="ION-TRANSLOCATING OXIDOREDUCTASE COMPLEX SUBUNIT B"/>
    <property type="match status" value="1"/>
</dbReference>
<dbReference type="PROSITE" id="PS51379">
    <property type="entry name" value="4FE4S_FER_2"/>
    <property type="match status" value="2"/>
</dbReference>
<evidence type="ECO:0000259" key="13">
    <source>
        <dbReference type="PROSITE" id="PS51379"/>
    </source>
</evidence>
<feature type="domain" description="4Fe-4S ferredoxin-type" evidence="13">
    <location>
        <begin position="104"/>
        <end position="133"/>
    </location>
</feature>
<feature type="compositionally biased region" description="Polar residues" evidence="12">
    <location>
        <begin position="164"/>
        <end position="186"/>
    </location>
</feature>
<keyword evidence="3" id="KW-0004">4Fe-4S</keyword>
<keyword evidence="11" id="KW-0472">Membrane</keyword>
<dbReference type="AlphaFoldDB" id="A0AB35BZ31"/>
<keyword evidence="4" id="KW-0997">Cell inner membrane</keyword>
<keyword evidence="1" id="KW-0813">Transport</keyword>
<dbReference type="InterPro" id="IPR017896">
    <property type="entry name" value="4Fe4S_Fe-S-bd"/>
</dbReference>
<evidence type="ECO:0000256" key="1">
    <source>
        <dbReference type="ARBA" id="ARBA00022448"/>
    </source>
</evidence>
<dbReference type="NCBIfam" id="TIGR01944">
    <property type="entry name" value="rnfB"/>
    <property type="match status" value="1"/>
</dbReference>
<dbReference type="RefSeq" id="WP_094536671.1">
    <property type="nucleotide sequence ID" value="NZ_JAGIBS010000004.1"/>
</dbReference>
<keyword evidence="8" id="KW-0249">Electron transport</keyword>
<evidence type="ECO:0000256" key="5">
    <source>
        <dbReference type="ARBA" id="ARBA00022723"/>
    </source>
</evidence>
<evidence type="ECO:0000259" key="14">
    <source>
        <dbReference type="PROSITE" id="PS51656"/>
    </source>
</evidence>
<dbReference type="Gene3D" id="1.10.15.40">
    <property type="entry name" value="Electron transport complex subunit B, putative Fe-S cluster"/>
    <property type="match status" value="1"/>
</dbReference>
<evidence type="ECO:0000256" key="8">
    <source>
        <dbReference type="ARBA" id="ARBA00022982"/>
    </source>
</evidence>
<dbReference type="GeneID" id="58262787"/>
<evidence type="ECO:0000256" key="3">
    <source>
        <dbReference type="ARBA" id="ARBA00022485"/>
    </source>
</evidence>
<dbReference type="Proteomes" id="UP000680020">
    <property type="component" value="Unassembled WGS sequence"/>
</dbReference>
<organism evidence="15 16">
    <name type="scientific">Wohlfahrtiimonas chitiniclastica</name>
    <dbReference type="NCBI Taxonomy" id="400946"/>
    <lineage>
        <taxon>Bacteria</taxon>
        <taxon>Pseudomonadati</taxon>
        <taxon>Pseudomonadota</taxon>
        <taxon>Gammaproteobacteria</taxon>
        <taxon>Cardiobacteriales</taxon>
        <taxon>Ignatzschineriaceae</taxon>
        <taxon>Wohlfahrtiimonas</taxon>
    </lineage>
</organism>
<dbReference type="PROSITE" id="PS00198">
    <property type="entry name" value="4FE4S_FER_1"/>
    <property type="match status" value="1"/>
</dbReference>
<evidence type="ECO:0000256" key="9">
    <source>
        <dbReference type="ARBA" id="ARBA00023004"/>
    </source>
</evidence>
<evidence type="ECO:0000256" key="2">
    <source>
        <dbReference type="ARBA" id="ARBA00022475"/>
    </source>
</evidence>
<dbReference type="SUPFAM" id="SSF54862">
    <property type="entry name" value="4Fe-4S ferredoxins"/>
    <property type="match status" value="1"/>
</dbReference>
<gene>
    <name evidence="15" type="ORF">J7561_02845</name>
</gene>
<keyword evidence="9" id="KW-0408">Iron</keyword>
<dbReference type="InterPro" id="IPR050294">
    <property type="entry name" value="RnfB_subfamily"/>
</dbReference>
<accession>A0AB35BZ31</accession>
<evidence type="ECO:0000313" key="16">
    <source>
        <dbReference type="Proteomes" id="UP000680020"/>
    </source>
</evidence>
<dbReference type="GO" id="GO:0046872">
    <property type="term" value="F:metal ion binding"/>
    <property type="evidence" value="ECO:0007669"/>
    <property type="project" value="UniProtKB-KW"/>
</dbReference>
<keyword evidence="6" id="KW-0677">Repeat</keyword>
<dbReference type="InterPro" id="IPR007202">
    <property type="entry name" value="4Fe-4S_dom"/>
</dbReference>
<dbReference type="EMBL" id="JAGIBU010000001">
    <property type="protein sequence ID" value="MBS7824142.1"/>
    <property type="molecule type" value="Genomic_DNA"/>
</dbReference>
<evidence type="ECO:0000256" key="4">
    <source>
        <dbReference type="ARBA" id="ARBA00022519"/>
    </source>
</evidence>
<keyword evidence="2" id="KW-1003">Cell membrane</keyword>
<dbReference type="InterPro" id="IPR017900">
    <property type="entry name" value="4Fe4S_Fe_S_CS"/>
</dbReference>
<dbReference type="Pfam" id="PF04060">
    <property type="entry name" value="FeS"/>
    <property type="match status" value="1"/>
</dbReference>
<evidence type="ECO:0000256" key="12">
    <source>
        <dbReference type="SAM" id="MobiDB-lite"/>
    </source>
</evidence>
<evidence type="ECO:0000256" key="7">
    <source>
        <dbReference type="ARBA" id="ARBA00022967"/>
    </source>
</evidence>
<dbReference type="Pfam" id="PF14697">
    <property type="entry name" value="Fer4_21"/>
    <property type="match status" value="1"/>
</dbReference>
<feature type="region of interest" description="Disordered" evidence="12">
    <location>
        <begin position="159"/>
        <end position="187"/>
    </location>
</feature>
<reference evidence="15" key="1">
    <citation type="submission" date="2021-03" db="EMBL/GenBank/DDBJ databases">
        <title>Identification and antibiotic profiling of Wohlfahrtiimonas chitiniclastica, an underestimated human pathogen.</title>
        <authorList>
            <person name="Kopf A."/>
            <person name="Bunk B."/>
            <person name="Coldewey S."/>
            <person name="Gunzer F."/>
            <person name="Riedel T."/>
            <person name="Schroettner P."/>
        </authorList>
    </citation>
    <scope>NUCLEOTIDE SEQUENCE</scope>
    <source>
        <strain evidence="15">DSM 100917</strain>
    </source>
</reference>